<accession>A0A069RK17</accession>
<proteinExistence type="inferred from homology"/>
<gene>
    <name evidence="10" type="primary">hyfB</name>
    <name evidence="10" type="ORF">CLIT_14c00280</name>
</gene>
<keyword evidence="10" id="KW-0560">Oxidoreductase</keyword>
<feature type="transmembrane region" description="Helical" evidence="8">
    <location>
        <begin position="76"/>
        <end position="97"/>
    </location>
</feature>
<keyword evidence="6 8" id="KW-0472">Membrane</keyword>
<feature type="transmembrane region" description="Helical" evidence="8">
    <location>
        <begin position="33"/>
        <end position="53"/>
    </location>
</feature>
<evidence type="ECO:0000256" key="2">
    <source>
        <dbReference type="ARBA" id="ARBA00005346"/>
    </source>
</evidence>
<feature type="transmembrane region" description="Helical" evidence="8">
    <location>
        <begin position="328"/>
        <end position="351"/>
    </location>
</feature>
<dbReference type="PRINTS" id="PR01437">
    <property type="entry name" value="NUOXDRDTASE4"/>
</dbReference>
<evidence type="ECO:0000256" key="1">
    <source>
        <dbReference type="ARBA" id="ARBA00004651"/>
    </source>
</evidence>
<dbReference type="Proteomes" id="UP000027946">
    <property type="component" value="Unassembled WGS sequence"/>
</dbReference>
<feature type="transmembrane region" description="Helical" evidence="8">
    <location>
        <begin position="410"/>
        <end position="428"/>
    </location>
</feature>
<dbReference type="RefSeq" id="WP_038266403.1">
    <property type="nucleotide sequence ID" value="NZ_FSRH01000016.1"/>
</dbReference>
<feature type="transmembrane region" description="Helical" evidence="8">
    <location>
        <begin position="267"/>
        <end position="288"/>
    </location>
</feature>
<dbReference type="GO" id="GO:0005886">
    <property type="term" value="C:plasma membrane"/>
    <property type="evidence" value="ECO:0007669"/>
    <property type="project" value="UniProtKB-SubCell"/>
</dbReference>
<dbReference type="InterPro" id="IPR003918">
    <property type="entry name" value="NADH_UbQ_OxRdtase"/>
</dbReference>
<feature type="transmembrane region" description="Helical" evidence="8">
    <location>
        <begin position="619"/>
        <end position="639"/>
    </location>
</feature>
<sequence>MNSYILLFILAFPAVSSLAVYFSGKRSKRAADIILTTALLIEFGVICACFRMLQKSDMNIQLPHVMGYGLHMKLDMLRYIFVCMSGFIWMIAGMYSTWHIDADGRAHRFHACFMVTLSAVVGVFISENLLNLFTFFEVMALVSYVLVIHKESDGAHEAGKLYFMVSIASGMASLMGIFILYEHTGELQIGKLAEMGSQMGNIKYAAAILMSMGFAAKACMFPLHIWLSKTYSHSPAPATVVLSGVMAKTGVYGIMVISFIVNWDEKFSIFLLIVSTASMLIGGLLAILNTEIKKILAYSSMSHMGYMVLAVALAGLTHHNPQTAISASVYHVVNHALCKSLLFMAAGVIMLDTKSEDINSIHKSPIKGSLKMFWAVGLLSNIGFPGFNGFTSKTLIHHGIAELDIGFWKYAIESVFFISSSFAVAYSLKLYSAIFSSPICKSEGKGSPVGYNLYIPLFMTLLPMAYISAAPDFVNQLIQQGSAGMFAESAIIGFEFYKLDYLKASVQVVVMGFFVYKIFELKGCVKRKGGILVYTDILEDWSKNMNWVFAIAYRFTFKAFNAAFGFIDGFMEKIIQGAFGWFKRVCKMQMKNESLKKGENKYYEISEISRMILIRMESITYSVFVTAVIFIAAVSALLIK</sequence>
<dbReference type="Pfam" id="PF00361">
    <property type="entry name" value="Proton_antipo_M"/>
    <property type="match status" value="1"/>
</dbReference>
<keyword evidence="4 7" id="KW-0812">Transmembrane</keyword>
<evidence type="ECO:0000313" key="11">
    <source>
        <dbReference type="Proteomes" id="UP000027946"/>
    </source>
</evidence>
<dbReference type="EMBL" id="JJMM01000014">
    <property type="protein sequence ID" value="KDR94567.1"/>
    <property type="molecule type" value="Genomic_DNA"/>
</dbReference>
<dbReference type="PANTHER" id="PTHR42703:SF1">
    <property type="entry name" value="NA(+)_H(+) ANTIPORTER SUBUNIT D1"/>
    <property type="match status" value="1"/>
</dbReference>
<keyword evidence="3" id="KW-1003">Cell membrane</keyword>
<feature type="transmembrane region" description="Helical" evidence="8">
    <location>
        <begin position="109"/>
        <end position="126"/>
    </location>
</feature>
<keyword evidence="11" id="KW-1185">Reference proteome</keyword>
<evidence type="ECO:0000256" key="6">
    <source>
        <dbReference type="ARBA" id="ARBA00023136"/>
    </source>
</evidence>
<dbReference type="EC" id="1.-.-.-" evidence="10"/>
<feature type="transmembrane region" description="Helical" evidence="8">
    <location>
        <begin position="132"/>
        <end position="149"/>
    </location>
</feature>
<protein>
    <submittedName>
        <fullName evidence="10">Hydrogenase-4 component B</fullName>
        <ecNumber evidence="10">1.-.-.-</ecNumber>
    </submittedName>
</protein>
<evidence type="ECO:0000256" key="3">
    <source>
        <dbReference type="ARBA" id="ARBA00022475"/>
    </source>
</evidence>
<comment type="caution">
    <text evidence="10">The sequence shown here is derived from an EMBL/GenBank/DDBJ whole genome shotgun (WGS) entry which is preliminary data.</text>
</comment>
<feature type="transmembrane region" description="Helical" evidence="8">
    <location>
        <begin position="6"/>
        <end position="24"/>
    </location>
</feature>
<feature type="transmembrane region" description="Helical" evidence="8">
    <location>
        <begin position="201"/>
        <end position="227"/>
    </location>
</feature>
<feature type="transmembrane region" description="Helical" evidence="8">
    <location>
        <begin position="501"/>
        <end position="519"/>
    </location>
</feature>
<dbReference type="GO" id="GO:0042773">
    <property type="term" value="P:ATP synthesis coupled electron transport"/>
    <property type="evidence" value="ECO:0007669"/>
    <property type="project" value="InterPro"/>
</dbReference>
<evidence type="ECO:0000256" key="5">
    <source>
        <dbReference type="ARBA" id="ARBA00022989"/>
    </source>
</evidence>
<dbReference type="PANTHER" id="PTHR42703">
    <property type="entry name" value="NADH DEHYDROGENASE"/>
    <property type="match status" value="1"/>
</dbReference>
<feature type="transmembrane region" description="Helical" evidence="8">
    <location>
        <begin position="449"/>
        <end position="469"/>
    </location>
</feature>
<dbReference type="GO" id="GO:0008137">
    <property type="term" value="F:NADH dehydrogenase (ubiquinone) activity"/>
    <property type="evidence" value="ECO:0007669"/>
    <property type="project" value="InterPro"/>
</dbReference>
<dbReference type="eggNOG" id="COG0651">
    <property type="taxonomic scope" value="Bacteria"/>
</dbReference>
<feature type="transmembrane region" description="Helical" evidence="8">
    <location>
        <begin position="239"/>
        <end position="261"/>
    </location>
</feature>
<evidence type="ECO:0000256" key="4">
    <source>
        <dbReference type="ARBA" id="ARBA00022692"/>
    </source>
</evidence>
<organism evidence="10 11">
    <name type="scientific">Peptoclostridium litorale DSM 5388</name>
    <dbReference type="NCBI Taxonomy" id="1121324"/>
    <lineage>
        <taxon>Bacteria</taxon>
        <taxon>Bacillati</taxon>
        <taxon>Bacillota</taxon>
        <taxon>Clostridia</taxon>
        <taxon>Peptostreptococcales</taxon>
        <taxon>Peptoclostridiaceae</taxon>
        <taxon>Peptoclostridium</taxon>
    </lineage>
</organism>
<dbReference type="GO" id="GO:0016491">
    <property type="term" value="F:oxidoreductase activity"/>
    <property type="evidence" value="ECO:0007669"/>
    <property type="project" value="UniProtKB-KW"/>
</dbReference>
<comment type="similarity">
    <text evidence="2">Belongs to the CPA3 antiporters (TC 2.A.63) subunit D family.</text>
</comment>
<feature type="transmembrane region" description="Helical" evidence="8">
    <location>
        <begin position="295"/>
        <end position="316"/>
    </location>
</feature>
<dbReference type="STRING" id="1121324.CLIT_14c00280"/>
<dbReference type="InterPro" id="IPR050586">
    <property type="entry name" value="CPA3_Na-H_Antiporter_D"/>
</dbReference>
<feature type="transmembrane region" description="Helical" evidence="8">
    <location>
        <begin position="372"/>
        <end position="390"/>
    </location>
</feature>
<evidence type="ECO:0000256" key="7">
    <source>
        <dbReference type="RuleBase" id="RU000320"/>
    </source>
</evidence>
<keyword evidence="5 8" id="KW-1133">Transmembrane helix</keyword>
<feature type="transmembrane region" description="Helical" evidence="8">
    <location>
        <begin position="161"/>
        <end position="181"/>
    </location>
</feature>
<reference evidence="10 11" key="1">
    <citation type="submission" date="2014-03" db="EMBL/GenBank/DDBJ databases">
        <title>Genome sequence of Clostridium litorale W6, DSM 5388.</title>
        <authorList>
            <person name="Poehlein A."/>
            <person name="Jagirdar A."/>
            <person name="Khonsari B."/>
            <person name="Chibani C.M."/>
            <person name="Gutierrez Gutierrez D.A."/>
            <person name="Davydova E."/>
            <person name="Alghaithi H.S."/>
            <person name="Nair K.P."/>
            <person name="Dhamotharan K."/>
            <person name="Chandran L."/>
            <person name="G W."/>
            <person name="Daniel R."/>
        </authorList>
    </citation>
    <scope>NUCLEOTIDE SEQUENCE [LARGE SCALE GENOMIC DNA]</scope>
    <source>
        <strain evidence="10 11">W6</strain>
    </source>
</reference>
<evidence type="ECO:0000259" key="9">
    <source>
        <dbReference type="Pfam" id="PF00361"/>
    </source>
</evidence>
<dbReference type="InterPro" id="IPR001750">
    <property type="entry name" value="ND/Mrp_TM"/>
</dbReference>
<feature type="domain" description="NADH:quinone oxidoreductase/Mrp antiporter transmembrane" evidence="9">
    <location>
        <begin position="126"/>
        <end position="404"/>
    </location>
</feature>
<evidence type="ECO:0000313" key="10">
    <source>
        <dbReference type="EMBL" id="KDR94567.1"/>
    </source>
</evidence>
<name>A0A069RK17_PEPLI</name>
<comment type="subcellular location">
    <subcellularLocation>
        <location evidence="1">Cell membrane</location>
        <topology evidence="1">Multi-pass membrane protein</topology>
    </subcellularLocation>
    <subcellularLocation>
        <location evidence="7">Membrane</location>
        <topology evidence="7">Multi-pass membrane protein</topology>
    </subcellularLocation>
</comment>
<evidence type="ECO:0000256" key="8">
    <source>
        <dbReference type="SAM" id="Phobius"/>
    </source>
</evidence>
<dbReference type="AlphaFoldDB" id="A0A069RK17"/>
<dbReference type="OrthoDB" id="1745654at2"/>